<dbReference type="Proteomes" id="UP000294588">
    <property type="component" value="Unassembled WGS sequence"/>
</dbReference>
<organism evidence="1 2">
    <name type="scientific">Candidatus Syntrophosphaera thermopropionivorans</name>
    <dbReference type="NCBI Taxonomy" id="2593015"/>
    <lineage>
        <taxon>Bacteria</taxon>
        <taxon>Pseudomonadati</taxon>
        <taxon>Candidatus Cloacimonadota</taxon>
        <taxon>Candidatus Cloacimonadia</taxon>
        <taxon>Candidatus Cloacimonadales</taxon>
        <taxon>Candidatus Cloacimonadaceae</taxon>
        <taxon>Candidatus Syntrophosphaera</taxon>
    </lineage>
</organism>
<protein>
    <submittedName>
        <fullName evidence="1">YraN family protein</fullName>
    </submittedName>
</protein>
<keyword evidence="2" id="KW-1185">Reference proteome</keyword>
<evidence type="ECO:0000313" key="1">
    <source>
        <dbReference type="EMBL" id="TDF74125.1"/>
    </source>
</evidence>
<accession>A0AC61QKF4</accession>
<name>A0AC61QKF4_9BACT</name>
<sequence length="126" mass="15027">MQNTETRNLFHTGEDLAVKYLIHKGFKILERNYRIQGGEIDIIAQNEDTLIFVEVKTRKKHSMKMALMNISYTKQKRISLTAVRYINQHPENVKPKIRFDIIIVFYYYEDNTYSIKHLEDAFMPIV</sequence>
<gene>
    <name evidence="1" type="ORF">E0946_01470</name>
</gene>
<proteinExistence type="predicted"/>
<reference evidence="1" key="1">
    <citation type="submission" date="2019-03" db="EMBL/GenBank/DDBJ databases">
        <title>Candidatus Syntrophosphaera thermopropionivorans: a novel player in syntrophic propionate oxidation during anaerobic digestion.</title>
        <authorList>
            <person name="Dyksma S."/>
        </authorList>
    </citation>
    <scope>NUCLEOTIDE SEQUENCE</scope>
    <source>
        <strain evidence="1">W5</strain>
    </source>
</reference>
<evidence type="ECO:0000313" key="2">
    <source>
        <dbReference type="Proteomes" id="UP000294588"/>
    </source>
</evidence>
<dbReference type="EMBL" id="SMOG01000002">
    <property type="protein sequence ID" value="TDF74125.1"/>
    <property type="molecule type" value="Genomic_DNA"/>
</dbReference>
<comment type="caution">
    <text evidence="1">The sequence shown here is derived from an EMBL/GenBank/DDBJ whole genome shotgun (WGS) entry which is preliminary data.</text>
</comment>